<name>A0A4R3IE10_9GAMM</name>
<proteinExistence type="inferred from homology"/>
<comment type="subunit">
    <text evidence="9">Homodimer.</text>
</comment>
<dbReference type="PANTHER" id="PTHR31689">
    <property type="entry name" value="DIAMINOPIMELATE EPIMERASE, CHLOROPLASTIC"/>
    <property type="match status" value="1"/>
</dbReference>
<feature type="binding site" evidence="9">
    <location>
        <position position="13"/>
    </location>
    <ligand>
        <name>substrate</name>
    </ligand>
</feature>
<evidence type="ECO:0000256" key="7">
    <source>
        <dbReference type="ARBA" id="ARBA00023235"/>
    </source>
</evidence>
<reference evidence="11 12" key="1">
    <citation type="submission" date="2019-03" db="EMBL/GenBank/DDBJ databases">
        <title>Genomic Encyclopedia of Archaeal and Bacterial Type Strains, Phase II (KMG-II): from individual species to whole genera.</title>
        <authorList>
            <person name="Goeker M."/>
        </authorList>
    </citation>
    <scope>NUCLEOTIDE SEQUENCE [LARGE SCALE GENOMIC DNA]</scope>
    <source>
        <strain evidence="11 12">DSM 15388</strain>
    </source>
</reference>
<dbReference type="UniPathway" id="UPA00034">
    <property type="reaction ID" value="UER00025"/>
</dbReference>
<keyword evidence="6 9" id="KW-0457">Lysine biosynthesis</keyword>
<feature type="binding site" evidence="9">
    <location>
        <begin position="220"/>
        <end position="221"/>
    </location>
    <ligand>
        <name>substrate</name>
    </ligand>
</feature>
<evidence type="ECO:0000256" key="6">
    <source>
        <dbReference type="ARBA" id="ARBA00023154"/>
    </source>
</evidence>
<comment type="pathway">
    <text evidence="1 9">Amino-acid biosynthesis; L-lysine biosynthesis via DAP pathway; DL-2,6-diaminopimelate from LL-2,6-diaminopimelate: step 1/1.</text>
</comment>
<organism evidence="11 12">
    <name type="scientific">Reinekea marinisedimentorum</name>
    <dbReference type="NCBI Taxonomy" id="230495"/>
    <lineage>
        <taxon>Bacteria</taxon>
        <taxon>Pseudomonadati</taxon>
        <taxon>Pseudomonadota</taxon>
        <taxon>Gammaproteobacteria</taxon>
        <taxon>Oceanospirillales</taxon>
        <taxon>Saccharospirillaceae</taxon>
        <taxon>Reinekea</taxon>
    </lineage>
</organism>
<evidence type="ECO:0000256" key="4">
    <source>
        <dbReference type="ARBA" id="ARBA00022490"/>
    </source>
</evidence>
<feature type="binding site" evidence="9">
    <location>
        <position position="66"/>
    </location>
    <ligand>
        <name>substrate</name>
    </ligand>
</feature>
<keyword evidence="4 9" id="KW-0963">Cytoplasm</keyword>
<dbReference type="NCBIfam" id="TIGR00652">
    <property type="entry name" value="DapF"/>
    <property type="match status" value="1"/>
</dbReference>
<dbReference type="Proteomes" id="UP000295793">
    <property type="component" value="Unassembled WGS sequence"/>
</dbReference>
<evidence type="ECO:0000256" key="8">
    <source>
        <dbReference type="ARBA" id="ARBA00051712"/>
    </source>
</evidence>
<feature type="binding site" evidence="9">
    <location>
        <position position="159"/>
    </location>
    <ligand>
        <name>substrate</name>
    </ligand>
</feature>
<evidence type="ECO:0000313" key="12">
    <source>
        <dbReference type="Proteomes" id="UP000295793"/>
    </source>
</evidence>
<feature type="binding site" evidence="9">
    <location>
        <begin position="210"/>
        <end position="211"/>
    </location>
    <ligand>
        <name>substrate</name>
    </ligand>
</feature>
<evidence type="ECO:0000256" key="9">
    <source>
        <dbReference type="HAMAP-Rule" id="MF_00197"/>
    </source>
</evidence>
<feature type="site" description="Could be important to modulate the pK values of the two catalytic cysteine residues" evidence="9">
    <location>
        <position position="210"/>
    </location>
</feature>
<evidence type="ECO:0000256" key="5">
    <source>
        <dbReference type="ARBA" id="ARBA00022605"/>
    </source>
</evidence>
<evidence type="ECO:0000313" key="11">
    <source>
        <dbReference type="EMBL" id="TCS44016.1"/>
    </source>
</evidence>
<comment type="function">
    <text evidence="9">Catalyzes the stereoinversion of LL-2,6-diaminopimelate (L,L-DAP) to meso-diaminopimelate (meso-DAP), a precursor of L-lysine and an essential component of the bacterial peptidoglycan.</text>
</comment>
<keyword evidence="12" id="KW-1185">Reference proteome</keyword>
<dbReference type="Pfam" id="PF01678">
    <property type="entry name" value="DAP_epimerase"/>
    <property type="match status" value="2"/>
</dbReference>
<feature type="binding site" evidence="9">
    <location>
        <begin position="76"/>
        <end position="77"/>
    </location>
    <ligand>
        <name>substrate</name>
    </ligand>
</feature>
<comment type="subcellular location">
    <subcellularLocation>
        <location evidence="9">Cytoplasm</location>
    </subcellularLocation>
</comment>
<dbReference type="FunFam" id="3.10.310.10:FF:000004">
    <property type="entry name" value="Diaminopimelate epimerase"/>
    <property type="match status" value="1"/>
</dbReference>
<dbReference type="GO" id="GO:0008837">
    <property type="term" value="F:diaminopimelate epimerase activity"/>
    <property type="evidence" value="ECO:0007669"/>
    <property type="project" value="UniProtKB-UniRule"/>
</dbReference>
<sequence>MRLKFTKMHGLGNDFMVIDGVTQAVELNESQIEKWASRNFGIGFDQLLLVEPPSRPDRDFRYRIFNADGSEVENCGNGARCFARFVLDNKLIDNPLIRVETAGGDLELHVQDDGQVTVDMGRPRLRPEKIPFNASERAALYPLNVNGEVLHIGAVSMGNPHAVLKVENVDTAPVETLGPLIENHADFPQRVNAGFMEVVDRNHIKLRVFERGVGETLACGTGACAAVVSGIINGWLDPRVSVKLPGGELIIEWPGEGNVMMTGPASRVFEGYISEGVAS</sequence>
<feature type="active site" evidence="10">
    <location>
        <position position="75"/>
    </location>
</feature>
<dbReference type="PROSITE" id="PS01326">
    <property type="entry name" value="DAP_EPIMERASE"/>
    <property type="match status" value="1"/>
</dbReference>
<dbReference type="RefSeq" id="WP_132699269.1">
    <property type="nucleotide sequence ID" value="NZ_SLZR01000001.1"/>
</dbReference>
<dbReference type="OrthoDB" id="9805408at2"/>
<evidence type="ECO:0000256" key="10">
    <source>
        <dbReference type="PROSITE-ProRule" id="PRU10125"/>
    </source>
</evidence>
<gene>
    <name evidence="9" type="primary">dapF</name>
    <name evidence="11" type="ORF">BCF53_101359</name>
</gene>
<dbReference type="InterPro" id="IPR001653">
    <property type="entry name" value="DAP_epimerase_DapF"/>
</dbReference>
<comment type="caution">
    <text evidence="11">The sequence shown here is derived from an EMBL/GenBank/DDBJ whole genome shotgun (WGS) entry which is preliminary data.</text>
</comment>
<dbReference type="HAMAP" id="MF_00197">
    <property type="entry name" value="DAP_epimerase"/>
    <property type="match status" value="1"/>
</dbReference>
<comment type="catalytic activity">
    <reaction evidence="8 9">
        <text>(2S,6S)-2,6-diaminopimelate = meso-2,6-diaminopimelate</text>
        <dbReference type="Rhea" id="RHEA:15393"/>
        <dbReference type="ChEBI" id="CHEBI:57609"/>
        <dbReference type="ChEBI" id="CHEBI:57791"/>
        <dbReference type="EC" id="5.1.1.7"/>
    </reaction>
</comment>
<dbReference type="EMBL" id="SLZR01000001">
    <property type="protein sequence ID" value="TCS44016.1"/>
    <property type="molecule type" value="Genomic_DNA"/>
</dbReference>
<keyword evidence="5 9" id="KW-0028">Amino-acid biosynthesis</keyword>
<evidence type="ECO:0000256" key="3">
    <source>
        <dbReference type="ARBA" id="ARBA00013080"/>
    </source>
</evidence>
<dbReference type="GO" id="GO:0005829">
    <property type="term" value="C:cytosol"/>
    <property type="evidence" value="ECO:0007669"/>
    <property type="project" value="TreeGrafter"/>
</dbReference>
<feature type="active site" description="Proton acceptor" evidence="9">
    <location>
        <position position="219"/>
    </location>
</feature>
<feature type="site" description="Could be important to modulate the pK values of the two catalytic cysteine residues" evidence="9">
    <location>
        <position position="161"/>
    </location>
</feature>
<evidence type="ECO:0000256" key="2">
    <source>
        <dbReference type="ARBA" id="ARBA00010219"/>
    </source>
</evidence>
<dbReference type="Gene3D" id="3.10.310.10">
    <property type="entry name" value="Diaminopimelate Epimerase, Chain A, domain 1"/>
    <property type="match status" value="2"/>
</dbReference>
<dbReference type="InterPro" id="IPR018510">
    <property type="entry name" value="DAP_epimerase_AS"/>
</dbReference>
<comment type="similarity">
    <text evidence="2 9">Belongs to the diaminopimelate epimerase family.</text>
</comment>
<dbReference type="GO" id="GO:0009089">
    <property type="term" value="P:lysine biosynthetic process via diaminopimelate"/>
    <property type="evidence" value="ECO:0007669"/>
    <property type="project" value="UniProtKB-UniRule"/>
</dbReference>
<evidence type="ECO:0000256" key="1">
    <source>
        <dbReference type="ARBA" id="ARBA00005196"/>
    </source>
</evidence>
<dbReference type="SUPFAM" id="SSF54506">
    <property type="entry name" value="Diaminopimelate epimerase-like"/>
    <property type="match status" value="1"/>
</dbReference>
<dbReference type="AlphaFoldDB" id="A0A4R3IE10"/>
<dbReference type="FunFam" id="3.10.310.10:FF:000001">
    <property type="entry name" value="Diaminopimelate epimerase"/>
    <property type="match status" value="1"/>
</dbReference>
<protein>
    <recommendedName>
        <fullName evidence="3 9">Diaminopimelate epimerase</fullName>
        <shortName evidence="9">DAP epimerase</shortName>
        <ecNumber evidence="3 9">5.1.1.7</ecNumber>
    </recommendedName>
    <alternativeName>
        <fullName evidence="9">PLP-independent amino acid racemase</fullName>
    </alternativeName>
</protein>
<feature type="binding site" evidence="9">
    <location>
        <position position="46"/>
    </location>
    <ligand>
        <name>substrate</name>
    </ligand>
</feature>
<feature type="active site" description="Proton donor" evidence="9">
    <location>
        <position position="75"/>
    </location>
</feature>
<dbReference type="EC" id="5.1.1.7" evidence="3 9"/>
<feature type="site" description="Important for dimerization" evidence="9">
    <location>
        <position position="269"/>
    </location>
</feature>
<keyword evidence="7 9" id="KW-0413">Isomerase</keyword>
<accession>A0A4R3IE10</accession>
<dbReference type="PANTHER" id="PTHR31689:SF0">
    <property type="entry name" value="DIAMINOPIMELATE EPIMERASE"/>
    <property type="match status" value="1"/>
</dbReference>
<feature type="binding site" evidence="9">
    <location>
        <position position="192"/>
    </location>
    <ligand>
        <name>substrate</name>
    </ligand>
</feature>